<reference evidence="3" key="2">
    <citation type="submission" date="2015-01" db="EMBL/GenBank/DDBJ databases">
        <title>Evolutionary Origins and Diversification of the Mycorrhizal Mutualists.</title>
        <authorList>
            <consortium name="DOE Joint Genome Institute"/>
            <consortium name="Mycorrhizal Genomics Consortium"/>
            <person name="Kohler A."/>
            <person name="Kuo A."/>
            <person name="Nagy L.G."/>
            <person name="Floudas D."/>
            <person name="Copeland A."/>
            <person name="Barry K.W."/>
            <person name="Cichocki N."/>
            <person name="Veneault-Fourrey C."/>
            <person name="LaButti K."/>
            <person name="Lindquist E.A."/>
            <person name="Lipzen A."/>
            <person name="Lundell T."/>
            <person name="Morin E."/>
            <person name="Murat C."/>
            <person name="Riley R."/>
            <person name="Ohm R."/>
            <person name="Sun H."/>
            <person name="Tunlid A."/>
            <person name="Henrissat B."/>
            <person name="Grigoriev I.V."/>
            <person name="Hibbett D.S."/>
            <person name="Martin F."/>
        </authorList>
    </citation>
    <scope>NUCLEOTIDE SEQUENCE [LARGE SCALE GENOMIC DNA]</scope>
    <source>
        <strain evidence="3">MAFF 305830</strain>
    </source>
</reference>
<feature type="region of interest" description="Disordered" evidence="1">
    <location>
        <begin position="178"/>
        <end position="254"/>
    </location>
</feature>
<sequence length="415" mass="43218">MPTVLMEDSALEKDEGDEEESEKPAPVRREVPTVYMTELVASQCDRPIPCMMIPAPVQPGQTPGSTHRHSILSQRLSTISSFNPQQILTPQSKAYQLPLPFLSTVQKAALVDARLLVYAVPPGYTGPIPPPECAMVGEEIVPPWVTATSQLPVLSPGSPSSPRGSALGLSLRGISSPRNSVLSQSGLGPGPGPSGSLSPRWPVEGLWSRARGTGNSPRNSTMSVLSAEDSATSRPTSLLPLEKTGGEEAGATVSTWTTSFSSIRSKAQELYTRDKDQQQAPARTSSSDDGRLSTSKSDVLPTTSTSDESAPIPTSLSTSASRAFGSLFLRTPGANATTASTTAGPGGALSPSGVATPSTAGLQTPGLGPGPGMGEVLFEFTEPPKDGEIVKVEIIEAPPAPAASRWRGWGARWGS</sequence>
<dbReference type="EMBL" id="KN824338">
    <property type="protein sequence ID" value="KIM23375.1"/>
    <property type="molecule type" value="Genomic_DNA"/>
</dbReference>
<evidence type="ECO:0000313" key="3">
    <source>
        <dbReference type="Proteomes" id="UP000054097"/>
    </source>
</evidence>
<dbReference type="HOGENOM" id="CLU_662517_0_0_1"/>
<accession>A0A0C3AFD2</accession>
<dbReference type="Proteomes" id="UP000054097">
    <property type="component" value="Unassembled WGS sequence"/>
</dbReference>
<feature type="region of interest" description="Disordered" evidence="1">
    <location>
        <begin position="1"/>
        <end position="27"/>
    </location>
</feature>
<feature type="region of interest" description="Disordered" evidence="1">
    <location>
        <begin position="336"/>
        <end position="358"/>
    </location>
</feature>
<protein>
    <submittedName>
        <fullName evidence="2">Uncharacterized protein</fullName>
    </submittedName>
</protein>
<proteinExistence type="predicted"/>
<name>A0A0C3AFD2_SERVB</name>
<feature type="region of interest" description="Disordered" evidence="1">
    <location>
        <begin position="269"/>
        <end position="317"/>
    </location>
</feature>
<evidence type="ECO:0000256" key="1">
    <source>
        <dbReference type="SAM" id="MobiDB-lite"/>
    </source>
</evidence>
<dbReference type="AlphaFoldDB" id="A0A0C3AFD2"/>
<evidence type="ECO:0000313" key="2">
    <source>
        <dbReference type="EMBL" id="KIM23375.1"/>
    </source>
</evidence>
<gene>
    <name evidence="2" type="ORF">M408DRAFT_263863</name>
</gene>
<feature type="compositionally biased region" description="Polar residues" evidence="1">
    <location>
        <begin position="292"/>
        <end position="317"/>
    </location>
</feature>
<keyword evidence="3" id="KW-1185">Reference proteome</keyword>
<dbReference type="OrthoDB" id="3270574at2759"/>
<reference evidence="2 3" key="1">
    <citation type="submission" date="2014-04" db="EMBL/GenBank/DDBJ databases">
        <authorList>
            <consortium name="DOE Joint Genome Institute"/>
            <person name="Kuo A."/>
            <person name="Zuccaro A."/>
            <person name="Kohler A."/>
            <person name="Nagy L.G."/>
            <person name="Floudas D."/>
            <person name="Copeland A."/>
            <person name="Barry K.W."/>
            <person name="Cichocki N."/>
            <person name="Veneault-Fourrey C."/>
            <person name="LaButti K."/>
            <person name="Lindquist E.A."/>
            <person name="Lipzen A."/>
            <person name="Lundell T."/>
            <person name="Morin E."/>
            <person name="Murat C."/>
            <person name="Sun H."/>
            <person name="Tunlid A."/>
            <person name="Henrissat B."/>
            <person name="Grigoriev I.V."/>
            <person name="Hibbett D.S."/>
            <person name="Martin F."/>
            <person name="Nordberg H.P."/>
            <person name="Cantor M.N."/>
            <person name="Hua S.X."/>
        </authorList>
    </citation>
    <scope>NUCLEOTIDE SEQUENCE [LARGE SCALE GENOMIC DNA]</scope>
    <source>
        <strain evidence="2 3">MAFF 305830</strain>
    </source>
</reference>
<organism evidence="2 3">
    <name type="scientific">Serendipita vermifera MAFF 305830</name>
    <dbReference type="NCBI Taxonomy" id="933852"/>
    <lineage>
        <taxon>Eukaryota</taxon>
        <taxon>Fungi</taxon>
        <taxon>Dikarya</taxon>
        <taxon>Basidiomycota</taxon>
        <taxon>Agaricomycotina</taxon>
        <taxon>Agaricomycetes</taxon>
        <taxon>Sebacinales</taxon>
        <taxon>Serendipitaceae</taxon>
        <taxon>Serendipita</taxon>
    </lineage>
</organism>
<feature type="compositionally biased region" description="Polar residues" evidence="1">
    <location>
        <begin position="213"/>
        <end position="236"/>
    </location>
</feature>